<dbReference type="Proteomes" id="UP000075230">
    <property type="component" value="Unassembled WGS sequence"/>
</dbReference>
<dbReference type="EMBL" id="BCWF01000017">
    <property type="protein sequence ID" value="GAT23172.1"/>
    <property type="molecule type" value="Genomic_DNA"/>
</dbReference>
<accession>A0A146FBX2</accession>
<evidence type="ECO:0000313" key="3">
    <source>
        <dbReference type="Proteomes" id="UP000075230"/>
    </source>
</evidence>
<reference evidence="3" key="2">
    <citation type="submission" date="2016-02" db="EMBL/GenBank/DDBJ databases">
        <title>Genome sequencing of Aspergillus luchuensis NBRC 4314.</title>
        <authorList>
            <person name="Yamada O."/>
        </authorList>
    </citation>
    <scope>NUCLEOTIDE SEQUENCE [LARGE SCALE GENOMIC DNA]</scope>
    <source>
        <strain evidence="3">RIB 2604</strain>
    </source>
</reference>
<gene>
    <name evidence="2" type="ORF">RIB2604_01703090</name>
</gene>
<sequence>MCPRHRIEREWRNQDCHGHGQSNMIAPISEFGESPPPAWSDRLAPGAVWLEKAAQD</sequence>
<evidence type="ECO:0000313" key="2">
    <source>
        <dbReference type="EMBL" id="GAT23172.1"/>
    </source>
</evidence>
<reference evidence="2 3" key="1">
    <citation type="journal article" date="2016" name="DNA Res.">
        <title>Genome sequence of Aspergillus luchuensis NBRC 4314.</title>
        <authorList>
            <person name="Yamada O."/>
            <person name="Machida M."/>
            <person name="Hosoyama A."/>
            <person name="Goto M."/>
            <person name="Takahashi T."/>
            <person name="Futagami T."/>
            <person name="Yamagata Y."/>
            <person name="Takeuchi M."/>
            <person name="Kobayashi T."/>
            <person name="Koike H."/>
            <person name="Abe K."/>
            <person name="Asai K."/>
            <person name="Arita M."/>
            <person name="Fujita N."/>
            <person name="Fukuda K."/>
            <person name="Higa K."/>
            <person name="Horikawa H."/>
            <person name="Ishikawa T."/>
            <person name="Jinno K."/>
            <person name="Kato Y."/>
            <person name="Kirimura K."/>
            <person name="Mizutani O."/>
            <person name="Nakasone K."/>
            <person name="Sano M."/>
            <person name="Shiraishi Y."/>
            <person name="Tsukahara M."/>
            <person name="Gomi K."/>
        </authorList>
    </citation>
    <scope>NUCLEOTIDE SEQUENCE [LARGE SCALE GENOMIC DNA]</scope>
    <source>
        <strain evidence="2 3">RIB 2604</strain>
    </source>
</reference>
<evidence type="ECO:0000256" key="1">
    <source>
        <dbReference type="SAM" id="MobiDB-lite"/>
    </source>
</evidence>
<name>A0A146FBX2_ASPKA</name>
<proteinExistence type="predicted"/>
<feature type="region of interest" description="Disordered" evidence="1">
    <location>
        <begin position="13"/>
        <end position="37"/>
    </location>
</feature>
<dbReference type="AlphaFoldDB" id="A0A146FBX2"/>
<comment type="caution">
    <text evidence="2">The sequence shown here is derived from an EMBL/GenBank/DDBJ whole genome shotgun (WGS) entry which is preliminary data.</text>
</comment>
<protein>
    <submittedName>
        <fullName evidence="2">Flotillin domain protein</fullName>
    </submittedName>
</protein>
<organism evidence="2 3">
    <name type="scientific">Aspergillus kawachii</name>
    <name type="common">White koji mold</name>
    <name type="synonym">Aspergillus awamori var. kawachi</name>
    <dbReference type="NCBI Taxonomy" id="1069201"/>
    <lineage>
        <taxon>Eukaryota</taxon>
        <taxon>Fungi</taxon>
        <taxon>Dikarya</taxon>
        <taxon>Ascomycota</taxon>
        <taxon>Pezizomycotina</taxon>
        <taxon>Eurotiomycetes</taxon>
        <taxon>Eurotiomycetidae</taxon>
        <taxon>Eurotiales</taxon>
        <taxon>Aspergillaceae</taxon>
        <taxon>Aspergillus</taxon>
        <taxon>Aspergillus subgen. Circumdati</taxon>
    </lineage>
</organism>